<dbReference type="EC" id="2.3.1.-" evidence="5"/>
<accession>A0A850P2W8</accession>
<dbReference type="Proteomes" id="UP000522590">
    <property type="component" value="Unassembled WGS sequence"/>
</dbReference>
<dbReference type="GO" id="GO:0046677">
    <property type="term" value="P:response to antibiotic"/>
    <property type="evidence" value="ECO:0007669"/>
    <property type="project" value="UniProtKB-KW"/>
</dbReference>
<comment type="similarity">
    <text evidence="1 5">Belongs to the antibiotic N-acetyltransferase family.</text>
</comment>
<evidence type="ECO:0000256" key="4">
    <source>
        <dbReference type="ARBA" id="ARBA00023315"/>
    </source>
</evidence>
<evidence type="ECO:0000256" key="2">
    <source>
        <dbReference type="ARBA" id="ARBA00012882"/>
    </source>
</evidence>
<dbReference type="SUPFAM" id="SSF110710">
    <property type="entry name" value="TTHA0583/YokD-like"/>
    <property type="match status" value="1"/>
</dbReference>
<keyword evidence="4 5" id="KW-0012">Acyltransferase</keyword>
<evidence type="ECO:0000256" key="3">
    <source>
        <dbReference type="ARBA" id="ARBA00022679"/>
    </source>
</evidence>
<dbReference type="AlphaFoldDB" id="A0A850P2W8"/>
<evidence type="ECO:0000313" key="6">
    <source>
        <dbReference type="EMBL" id="NVN37433.1"/>
    </source>
</evidence>
<dbReference type="PANTHER" id="PTHR11104:SF0">
    <property type="entry name" value="SPBETA PROPHAGE-DERIVED AMINOGLYCOSIDE N(3')-ACETYLTRANSFERASE-LIKE PROTEIN YOKD"/>
    <property type="match status" value="1"/>
</dbReference>
<evidence type="ECO:0000256" key="1">
    <source>
        <dbReference type="ARBA" id="ARBA00006383"/>
    </source>
</evidence>
<sequence>MAESDVIASSGRIQSCESLMAGLVGMGVQEASTLLVHSSLKALGWVSGGPAAVLQAMSSVVTARGNIVMPSQSQDLTDPAGWEAPPVPLDWFDAIRASMPAFDPQRTPSRDMGVIAELFRTWPEVLRSNHPTSSFAAWGAQSSDIIAEQSLTDPFGVGSPLARLYDLNADILLIGVGFDCCTALHHAERLAWPNQKTRREGSPILVNGQRVWTWYETPVLRTELFDDMGSFLRKLGLVRKGQIGHARCEIMSIRPVIDAVVELWRDNNISGAQQTEKACGT</sequence>
<keyword evidence="5" id="KW-0046">Antibiotic resistance</keyword>
<keyword evidence="3 5" id="KW-0808">Transferase</keyword>
<dbReference type="EMBL" id="JABXXS010000023">
    <property type="protein sequence ID" value="NVN37433.1"/>
    <property type="molecule type" value="Genomic_DNA"/>
</dbReference>
<comment type="catalytic activity">
    <reaction evidence="5">
        <text>a 2-deoxystreptamine antibiotic + acetyl-CoA = an N(3)-acetyl-2-deoxystreptamine antibiotic + CoA + H(+)</text>
        <dbReference type="Rhea" id="RHEA:12665"/>
        <dbReference type="ChEBI" id="CHEBI:15378"/>
        <dbReference type="ChEBI" id="CHEBI:57287"/>
        <dbReference type="ChEBI" id="CHEBI:57288"/>
        <dbReference type="ChEBI" id="CHEBI:57921"/>
        <dbReference type="ChEBI" id="CHEBI:77452"/>
        <dbReference type="EC" id="2.3.1.81"/>
    </reaction>
</comment>
<dbReference type="RefSeq" id="WP_089179086.1">
    <property type="nucleotide sequence ID" value="NZ_JABXXS010000023.1"/>
</dbReference>
<dbReference type="Pfam" id="PF02522">
    <property type="entry name" value="Antibiotic_NAT"/>
    <property type="match status" value="1"/>
</dbReference>
<organism evidence="6 7">
    <name type="scientific">Komagataeibacter swingsii</name>
    <dbReference type="NCBI Taxonomy" id="215220"/>
    <lineage>
        <taxon>Bacteria</taxon>
        <taxon>Pseudomonadati</taxon>
        <taxon>Pseudomonadota</taxon>
        <taxon>Alphaproteobacteria</taxon>
        <taxon>Acetobacterales</taxon>
        <taxon>Acetobacteraceae</taxon>
        <taxon>Komagataeibacter</taxon>
    </lineage>
</organism>
<dbReference type="InterPro" id="IPR028345">
    <property type="entry name" value="Antibiotic_NAT-like"/>
</dbReference>
<gene>
    <name evidence="6" type="ORF">HUK81_10850</name>
</gene>
<comment type="caution">
    <text evidence="6">The sequence shown here is derived from an EMBL/GenBank/DDBJ whole genome shotgun (WGS) entry which is preliminary data.</text>
</comment>
<dbReference type="PANTHER" id="PTHR11104">
    <property type="entry name" value="AMINOGLYCOSIDE N3-ACETYLTRANSFERASE"/>
    <property type="match status" value="1"/>
</dbReference>
<dbReference type="GO" id="GO:0046353">
    <property type="term" value="F:aminoglycoside 3-N-acetyltransferase activity"/>
    <property type="evidence" value="ECO:0007669"/>
    <property type="project" value="UniProtKB-EC"/>
</dbReference>
<evidence type="ECO:0000256" key="5">
    <source>
        <dbReference type="RuleBase" id="RU365031"/>
    </source>
</evidence>
<evidence type="ECO:0000313" key="7">
    <source>
        <dbReference type="Proteomes" id="UP000522590"/>
    </source>
</evidence>
<name>A0A850P2W8_9PROT</name>
<protein>
    <recommendedName>
        <fullName evidence="2 5">Aminoglycoside N(3)-acetyltransferase</fullName>
        <ecNumber evidence="5">2.3.1.-</ecNumber>
    </recommendedName>
</protein>
<reference evidence="6 7" key="1">
    <citation type="submission" date="2020-06" db="EMBL/GenBank/DDBJ databases">
        <title>Description of novel acetic acid bacteria.</title>
        <authorList>
            <person name="Sombolestani A."/>
        </authorList>
    </citation>
    <scope>NUCLEOTIDE SEQUENCE [LARGE SCALE GENOMIC DNA]</scope>
    <source>
        <strain evidence="6 7">LMG 25</strain>
    </source>
</reference>
<dbReference type="InterPro" id="IPR003679">
    <property type="entry name" value="Amioglycoside_AcTrfase"/>
</dbReference>
<proteinExistence type="inferred from homology"/>